<evidence type="ECO:0000256" key="3">
    <source>
        <dbReference type="SAM" id="MobiDB-lite"/>
    </source>
</evidence>
<evidence type="ECO:0000313" key="5">
    <source>
        <dbReference type="EMBL" id="KAF2167574.1"/>
    </source>
</evidence>
<dbReference type="Gene3D" id="4.10.240.10">
    <property type="entry name" value="Zn(2)-C6 fungal-type DNA-binding domain"/>
    <property type="match status" value="1"/>
</dbReference>
<dbReference type="GO" id="GO:0008270">
    <property type="term" value="F:zinc ion binding"/>
    <property type="evidence" value="ECO:0007669"/>
    <property type="project" value="InterPro"/>
</dbReference>
<feature type="domain" description="Zn(2)-C6 fungal-type" evidence="4">
    <location>
        <begin position="17"/>
        <end position="61"/>
    </location>
</feature>
<dbReference type="Proteomes" id="UP000799537">
    <property type="component" value="Unassembled WGS sequence"/>
</dbReference>
<dbReference type="RefSeq" id="XP_033668463.1">
    <property type="nucleotide sequence ID" value="XM_033812617.1"/>
</dbReference>
<protein>
    <recommendedName>
        <fullName evidence="4">Zn(2)-C6 fungal-type domain-containing protein</fullName>
    </recommendedName>
</protein>
<dbReference type="AlphaFoldDB" id="A0A6A6CK24"/>
<feature type="region of interest" description="Disordered" evidence="3">
    <location>
        <begin position="208"/>
        <end position="235"/>
    </location>
</feature>
<dbReference type="Pfam" id="PF00172">
    <property type="entry name" value="Zn_clus"/>
    <property type="match status" value="1"/>
</dbReference>
<sequence length="715" mass="80224">MNQKAPDQGKTSNSRLPRTQKDCWTCRARGTRCDQRQGKCASCSSLRLKCAGYGRKPEWMDGGIQEQQRVDELERQIIRRRRLASDTPHSPRRLPSSRPRLATMPTLSMMTSAIARSPAQYTEDFNRALQLSTPDIGASFLPTPPKIGESSFSGSRDLLFETLQPIADFNSQAHTVEMSSVDHAQYVDGAGNNDFAFGQDICLFSPTKPNPSASPNHASIQEVTSSTGVSPTQRQAAPLVCSDDTFHIEDFLVGDEAPTKDCSGEKSIVIHAGQSQDMLDDALGIFQLETLYADLDKVDSGVSIMSSSEDSTSLREVLYFNDTLMPERFPYMTNTTRDAIRERILRPDAAIKDLLDKSTLAYIDYVQTRGLERYTRGSARSRRNLKTKLIVENATSLLPALNQDAIPKSCLEEIFIVFFQVALLEVRHLVAVSIFTTNLVRQAEEGSWTTGRLQVIAEFIRQNSIQLDDNTNPLTRLLLGFLAIVDIVASACDVQSHSSSAPLDDSWLENPDLAQMTGCQPWVFQFISEVTGLRRWKEDLIASQPLDAQELSERTSKLLGEIQRRRAHDVTSIDIECGEEEVRHSTEVWCYAVELFLHITASPALPDVPDVRLCVIKIISAVRHLSHVRQLRRLSWPICIAASMATREDDAFFAALEDGARGDHDNCLSLLRALDVARECQRLRRVADNQSRYDEKRSFEHIEAMRSLRKEWVLL</sequence>
<feature type="compositionally biased region" description="Polar residues" evidence="3">
    <location>
        <begin position="210"/>
        <end position="235"/>
    </location>
</feature>
<dbReference type="SMART" id="SM00066">
    <property type="entry name" value="GAL4"/>
    <property type="match status" value="1"/>
</dbReference>
<dbReference type="EMBL" id="ML993593">
    <property type="protein sequence ID" value="KAF2167574.1"/>
    <property type="molecule type" value="Genomic_DNA"/>
</dbReference>
<evidence type="ECO:0000313" key="6">
    <source>
        <dbReference type="Proteomes" id="UP000799537"/>
    </source>
</evidence>
<name>A0A6A6CK24_ZASCE</name>
<evidence type="ECO:0000256" key="1">
    <source>
        <dbReference type="ARBA" id="ARBA00004123"/>
    </source>
</evidence>
<dbReference type="GO" id="GO:0005634">
    <property type="term" value="C:nucleus"/>
    <property type="evidence" value="ECO:0007669"/>
    <property type="project" value="UniProtKB-SubCell"/>
</dbReference>
<dbReference type="PANTHER" id="PTHR37534:SF20">
    <property type="entry name" value="PRO1A C6 ZINK-FINGER PROTEIN"/>
    <property type="match status" value="1"/>
</dbReference>
<dbReference type="GeneID" id="54565889"/>
<evidence type="ECO:0000256" key="2">
    <source>
        <dbReference type="ARBA" id="ARBA00023242"/>
    </source>
</evidence>
<keyword evidence="6" id="KW-1185">Reference proteome</keyword>
<dbReference type="PANTHER" id="PTHR37534">
    <property type="entry name" value="TRANSCRIPTIONAL ACTIVATOR PROTEIN UGA3"/>
    <property type="match status" value="1"/>
</dbReference>
<gene>
    <name evidence="5" type="ORF">M409DRAFT_54166</name>
</gene>
<reference evidence="5" key="1">
    <citation type="journal article" date="2020" name="Stud. Mycol.">
        <title>101 Dothideomycetes genomes: a test case for predicting lifestyles and emergence of pathogens.</title>
        <authorList>
            <person name="Haridas S."/>
            <person name="Albert R."/>
            <person name="Binder M."/>
            <person name="Bloem J."/>
            <person name="Labutti K."/>
            <person name="Salamov A."/>
            <person name="Andreopoulos B."/>
            <person name="Baker S."/>
            <person name="Barry K."/>
            <person name="Bills G."/>
            <person name="Bluhm B."/>
            <person name="Cannon C."/>
            <person name="Castanera R."/>
            <person name="Culley D."/>
            <person name="Daum C."/>
            <person name="Ezra D."/>
            <person name="Gonzalez J."/>
            <person name="Henrissat B."/>
            <person name="Kuo A."/>
            <person name="Liang C."/>
            <person name="Lipzen A."/>
            <person name="Lutzoni F."/>
            <person name="Magnuson J."/>
            <person name="Mondo S."/>
            <person name="Nolan M."/>
            <person name="Ohm R."/>
            <person name="Pangilinan J."/>
            <person name="Park H.-J."/>
            <person name="Ramirez L."/>
            <person name="Alfaro M."/>
            <person name="Sun H."/>
            <person name="Tritt A."/>
            <person name="Yoshinaga Y."/>
            <person name="Zwiers L.-H."/>
            <person name="Turgeon B."/>
            <person name="Goodwin S."/>
            <person name="Spatafora J."/>
            <person name="Crous P."/>
            <person name="Grigoriev I."/>
        </authorList>
    </citation>
    <scope>NUCLEOTIDE SEQUENCE</scope>
    <source>
        <strain evidence="5">ATCC 36951</strain>
    </source>
</reference>
<dbReference type="Pfam" id="PF11951">
    <property type="entry name" value="Fungal_trans_2"/>
    <property type="match status" value="1"/>
</dbReference>
<accession>A0A6A6CK24</accession>
<dbReference type="InterPro" id="IPR036864">
    <property type="entry name" value="Zn2-C6_fun-type_DNA-bd_sf"/>
</dbReference>
<dbReference type="SUPFAM" id="SSF57701">
    <property type="entry name" value="Zn2/Cys6 DNA-binding domain"/>
    <property type="match status" value="1"/>
</dbReference>
<dbReference type="GO" id="GO:0000981">
    <property type="term" value="F:DNA-binding transcription factor activity, RNA polymerase II-specific"/>
    <property type="evidence" value="ECO:0007669"/>
    <property type="project" value="InterPro"/>
</dbReference>
<proteinExistence type="predicted"/>
<organism evidence="5 6">
    <name type="scientific">Zasmidium cellare ATCC 36951</name>
    <dbReference type="NCBI Taxonomy" id="1080233"/>
    <lineage>
        <taxon>Eukaryota</taxon>
        <taxon>Fungi</taxon>
        <taxon>Dikarya</taxon>
        <taxon>Ascomycota</taxon>
        <taxon>Pezizomycotina</taxon>
        <taxon>Dothideomycetes</taxon>
        <taxon>Dothideomycetidae</taxon>
        <taxon>Mycosphaerellales</taxon>
        <taxon>Mycosphaerellaceae</taxon>
        <taxon>Zasmidium</taxon>
    </lineage>
</organism>
<keyword evidence="2" id="KW-0539">Nucleus</keyword>
<dbReference type="OrthoDB" id="5213892at2759"/>
<evidence type="ECO:0000259" key="4">
    <source>
        <dbReference type="SMART" id="SM00066"/>
    </source>
</evidence>
<feature type="region of interest" description="Disordered" evidence="3">
    <location>
        <begin position="80"/>
        <end position="100"/>
    </location>
</feature>
<dbReference type="CDD" id="cd00067">
    <property type="entry name" value="GAL4"/>
    <property type="match status" value="1"/>
</dbReference>
<dbReference type="InterPro" id="IPR001138">
    <property type="entry name" value="Zn2Cys6_DnaBD"/>
</dbReference>
<comment type="subcellular location">
    <subcellularLocation>
        <location evidence="1">Nucleus</location>
    </subcellularLocation>
</comment>
<dbReference type="InterPro" id="IPR021858">
    <property type="entry name" value="Fun_TF"/>
</dbReference>